<dbReference type="Pfam" id="PF03544">
    <property type="entry name" value="TonB_C"/>
    <property type="match status" value="1"/>
</dbReference>
<keyword evidence="10" id="KW-1185">Reference proteome</keyword>
<comment type="subcellular location">
    <subcellularLocation>
        <location evidence="5">Cell inner membrane</location>
        <topology evidence="5">Single-pass membrane protein</topology>
        <orientation evidence="5">Periplasmic side</orientation>
    </subcellularLocation>
    <subcellularLocation>
        <location evidence="1">Membrane</location>
        <topology evidence="1">Single-pass membrane protein</topology>
    </subcellularLocation>
</comment>
<dbReference type="PROSITE" id="PS51257">
    <property type="entry name" value="PROKAR_LIPOPROTEIN"/>
    <property type="match status" value="1"/>
</dbReference>
<feature type="chain" id="PRO_5046935566" description="Protein TonB" evidence="7">
    <location>
        <begin position="21"/>
        <end position="115"/>
    </location>
</feature>
<evidence type="ECO:0000256" key="1">
    <source>
        <dbReference type="ARBA" id="ARBA00004167"/>
    </source>
</evidence>
<dbReference type="PRINTS" id="PR01374">
    <property type="entry name" value="TONBPROTEIN"/>
</dbReference>
<evidence type="ECO:0000256" key="5">
    <source>
        <dbReference type="RuleBase" id="RU362123"/>
    </source>
</evidence>
<keyword evidence="3" id="KW-1133">Transmembrane helix</keyword>
<evidence type="ECO:0000259" key="8">
    <source>
        <dbReference type="PROSITE" id="PS52015"/>
    </source>
</evidence>
<dbReference type="SUPFAM" id="SSF74653">
    <property type="entry name" value="TolA/TonB C-terminal domain"/>
    <property type="match status" value="1"/>
</dbReference>
<dbReference type="RefSeq" id="WP_198642822.1">
    <property type="nucleotide sequence ID" value="NZ_CAMIRK010000005.1"/>
</dbReference>
<evidence type="ECO:0000256" key="4">
    <source>
        <dbReference type="ARBA" id="ARBA00023136"/>
    </source>
</evidence>
<comment type="caution">
    <text evidence="9">The sequence shown here is derived from an EMBL/GenBank/DDBJ whole genome shotgun (WGS) entry which is preliminary data.</text>
</comment>
<keyword evidence="7" id="KW-0732">Signal</keyword>
<keyword evidence="5" id="KW-0653">Protein transport</keyword>
<comment type="similarity">
    <text evidence="5">Belongs to the TonB family.</text>
</comment>
<feature type="domain" description="TonB C-terminal" evidence="8">
    <location>
        <begin position="20"/>
        <end position="111"/>
    </location>
</feature>
<evidence type="ECO:0000256" key="2">
    <source>
        <dbReference type="ARBA" id="ARBA00022692"/>
    </source>
</evidence>
<evidence type="ECO:0000256" key="6">
    <source>
        <dbReference type="SAM" id="MobiDB-lite"/>
    </source>
</evidence>
<keyword evidence="5" id="KW-1003">Cell membrane</keyword>
<evidence type="ECO:0000256" key="7">
    <source>
        <dbReference type="SAM" id="SignalP"/>
    </source>
</evidence>
<dbReference type="NCBIfam" id="TIGR01352">
    <property type="entry name" value="tonB_Cterm"/>
    <property type="match status" value="1"/>
</dbReference>
<feature type="signal peptide" evidence="7">
    <location>
        <begin position="1"/>
        <end position="20"/>
    </location>
</feature>
<dbReference type="InterPro" id="IPR006260">
    <property type="entry name" value="TonB/TolA_C"/>
</dbReference>
<accession>A0ABS0TZF6</accession>
<proteinExistence type="inferred from homology"/>
<keyword evidence="5" id="KW-0735">Signal-anchor</keyword>
<sequence length="115" mass="13015">MMKSTVKMMLLIFFSLSLTACIGTGSEQTGRSPSNSVTDPQEPQTNFARVKFDVDADGRVQNIRILESHPSGIFDNEMRLAMQKWRYESGKPTKDLIVNIRFKKERPAVAVDESF</sequence>
<dbReference type="PROSITE" id="PS52015">
    <property type="entry name" value="TONB_CTD"/>
    <property type="match status" value="1"/>
</dbReference>
<dbReference type="InterPro" id="IPR037682">
    <property type="entry name" value="TonB_C"/>
</dbReference>
<reference evidence="9 10" key="1">
    <citation type="submission" date="2020-12" db="EMBL/GenBank/DDBJ databases">
        <title>Enhanced detection system for hospital associated transmission using whole genome sequencing surveillance.</title>
        <authorList>
            <person name="Harrison L.H."/>
            <person name="Van Tyne D."/>
            <person name="Marsh J.W."/>
            <person name="Griffith M.P."/>
            <person name="Snyder D.J."/>
            <person name="Cooper V.S."/>
            <person name="Mustapha M."/>
        </authorList>
    </citation>
    <scope>NUCLEOTIDE SEQUENCE [LARGE SCALE GENOMIC DNA]</scope>
    <source>
        <strain evidence="9 10">SER00238</strain>
    </source>
</reference>
<dbReference type="EMBL" id="JAEHSL010000084">
    <property type="protein sequence ID" value="MBI6183759.1"/>
    <property type="molecule type" value="Genomic_DNA"/>
</dbReference>
<gene>
    <name evidence="9" type="ORF">JEQ07_25675</name>
</gene>
<evidence type="ECO:0000313" key="9">
    <source>
        <dbReference type="EMBL" id="MBI6183759.1"/>
    </source>
</evidence>
<comment type="function">
    <text evidence="5">Interacts with outer membrane receptor proteins that carry out high-affinity binding and energy dependent uptake into the periplasmic space of specific substrates. It could act to transduce energy from the cytoplasmic membrane to specific energy-requiring processes in the outer membrane, resulting in the release into the periplasm of ligands bound by these outer membrane proteins.</text>
</comment>
<name>A0ABS0TZF6_SERPR</name>
<keyword evidence="5" id="KW-0997">Cell inner membrane</keyword>
<feature type="region of interest" description="Disordered" evidence="6">
    <location>
        <begin position="25"/>
        <end position="44"/>
    </location>
</feature>
<keyword evidence="5" id="KW-0813">Transport</keyword>
<evidence type="ECO:0000313" key="10">
    <source>
        <dbReference type="Proteomes" id="UP000639004"/>
    </source>
</evidence>
<keyword evidence="4" id="KW-0472">Membrane</keyword>
<dbReference type="InterPro" id="IPR003538">
    <property type="entry name" value="TonB"/>
</dbReference>
<keyword evidence="2" id="KW-0812">Transmembrane</keyword>
<evidence type="ECO:0000256" key="3">
    <source>
        <dbReference type="ARBA" id="ARBA00022989"/>
    </source>
</evidence>
<dbReference type="Gene3D" id="3.30.2420.10">
    <property type="entry name" value="TonB"/>
    <property type="match status" value="1"/>
</dbReference>
<dbReference type="Proteomes" id="UP000639004">
    <property type="component" value="Unassembled WGS sequence"/>
</dbReference>
<protein>
    <recommendedName>
        <fullName evidence="5">Protein TonB</fullName>
    </recommendedName>
</protein>
<organism evidence="9 10">
    <name type="scientific">Serratia proteamaculans</name>
    <dbReference type="NCBI Taxonomy" id="28151"/>
    <lineage>
        <taxon>Bacteria</taxon>
        <taxon>Pseudomonadati</taxon>
        <taxon>Pseudomonadota</taxon>
        <taxon>Gammaproteobacteria</taxon>
        <taxon>Enterobacterales</taxon>
        <taxon>Yersiniaceae</taxon>
        <taxon>Serratia</taxon>
    </lineage>
</organism>